<evidence type="ECO:0000313" key="2">
    <source>
        <dbReference type="Proteomes" id="UP001432027"/>
    </source>
</evidence>
<gene>
    <name evidence="1" type="ORF">PENTCL1PPCAC_654</name>
</gene>
<dbReference type="Proteomes" id="UP001432027">
    <property type="component" value="Unassembled WGS sequence"/>
</dbReference>
<organism evidence="1 2">
    <name type="scientific">Pristionchus entomophagus</name>
    <dbReference type="NCBI Taxonomy" id="358040"/>
    <lineage>
        <taxon>Eukaryota</taxon>
        <taxon>Metazoa</taxon>
        <taxon>Ecdysozoa</taxon>
        <taxon>Nematoda</taxon>
        <taxon>Chromadorea</taxon>
        <taxon>Rhabditida</taxon>
        <taxon>Rhabditina</taxon>
        <taxon>Diplogasteromorpha</taxon>
        <taxon>Diplogasteroidea</taxon>
        <taxon>Neodiplogasteridae</taxon>
        <taxon>Pristionchus</taxon>
    </lineage>
</organism>
<dbReference type="EMBL" id="BTSX01000001">
    <property type="protein sequence ID" value="GMS78479.1"/>
    <property type="molecule type" value="Genomic_DNA"/>
</dbReference>
<protein>
    <submittedName>
        <fullName evidence="1">Uncharacterized protein</fullName>
    </submittedName>
</protein>
<proteinExistence type="predicted"/>
<sequence>KFRLQGTSIREMNNFVMDIKANGQKIRVEALLLLALYCTGSSEHRIDEAAQWCYTIIEKFRASNGQLSASSRESLRGGKLKYKNAQLYDDAEIHLTFTALSSIIIGSVCGEKYF</sequence>
<accession>A0AAV5SB59</accession>
<comment type="caution">
    <text evidence="1">The sequence shown here is derived from an EMBL/GenBank/DDBJ whole genome shotgun (WGS) entry which is preliminary data.</text>
</comment>
<keyword evidence="2" id="KW-1185">Reference proteome</keyword>
<feature type="non-terminal residue" evidence="1">
    <location>
        <position position="1"/>
    </location>
</feature>
<reference evidence="1" key="1">
    <citation type="submission" date="2023-10" db="EMBL/GenBank/DDBJ databases">
        <title>Genome assembly of Pristionchus species.</title>
        <authorList>
            <person name="Yoshida K."/>
            <person name="Sommer R.J."/>
        </authorList>
    </citation>
    <scope>NUCLEOTIDE SEQUENCE</scope>
    <source>
        <strain evidence="1">RS0144</strain>
    </source>
</reference>
<name>A0AAV5SB59_9BILA</name>
<evidence type="ECO:0000313" key="1">
    <source>
        <dbReference type="EMBL" id="GMS78479.1"/>
    </source>
</evidence>
<dbReference type="AlphaFoldDB" id="A0AAV5SB59"/>